<evidence type="ECO:0008006" key="5">
    <source>
        <dbReference type="Google" id="ProtNLM"/>
    </source>
</evidence>
<organism evidence="3 4">
    <name type="scientific">Streptomyces violaceusniger</name>
    <dbReference type="NCBI Taxonomy" id="68280"/>
    <lineage>
        <taxon>Bacteria</taxon>
        <taxon>Bacillati</taxon>
        <taxon>Actinomycetota</taxon>
        <taxon>Actinomycetes</taxon>
        <taxon>Kitasatosporales</taxon>
        <taxon>Streptomycetaceae</taxon>
        <taxon>Streptomyces</taxon>
        <taxon>Streptomyces violaceusniger group</taxon>
    </lineage>
</organism>
<reference evidence="3 4" key="1">
    <citation type="journal article" date="2020" name="Int. J. Syst. Evol. Microbiol.">
        <title>Reclassification of Streptomyces castelarensis and Streptomyces sporoclivatus as later heterotypic synonyms of Streptomyces antimycoticus.</title>
        <authorList>
            <person name="Komaki H."/>
            <person name="Tamura T."/>
        </authorList>
    </citation>
    <scope>NUCLEOTIDE SEQUENCE [LARGE SCALE GENOMIC DNA]</scope>
    <source>
        <strain evidence="3 4">NBRC 13459</strain>
    </source>
</reference>
<dbReference type="AlphaFoldDB" id="A0A4D4LEN4"/>
<dbReference type="Proteomes" id="UP000301309">
    <property type="component" value="Unassembled WGS sequence"/>
</dbReference>
<evidence type="ECO:0000313" key="3">
    <source>
        <dbReference type="EMBL" id="GDY58794.1"/>
    </source>
</evidence>
<proteinExistence type="predicted"/>
<feature type="transmembrane region" description="Helical" evidence="2">
    <location>
        <begin position="65"/>
        <end position="85"/>
    </location>
</feature>
<feature type="region of interest" description="Disordered" evidence="1">
    <location>
        <begin position="136"/>
        <end position="164"/>
    </location>
</feature>
<name>A0A4D4LEN4_STRVO</name>
<feature type="transmembrane region" description="Helical" evidence="2">
    <location>
        <begin position="26"/>
        <end position="44"/>
    </location>
</feature>
<keyword evidence="2" id="KW-0472">Membrane</keyword>
<keyword evidence="2" id="KW-1133">Transmembrane helix</keyword>
<sequence length="164" mass="17449">MLDGLVDLAQGKSPAVRTPFTMKADYVLAALTLLAIALGVLGAVRAPRWARRTADRPLWRVVPRMLPCAIPIILFAQLTDLIGLFMNREGTLAQLVYIWPALVIWSATAALAATVVITARSLAVLRTRRARVLRGRGCPRNGAGDGSPTVRGDALGAGSGAEPR</sequence>
<evidence type="ECO:0000256" key="2">
    <source>
        <dbReference type="SAM" id="Phobius"/>
    </source>
</evidence>
<gene>
    <name evidence="3" type="ORF">SVIO_094170</name>
</gene>
<keyword evidence="2" id="KW-0812">Transmembrane</keyword>
<keyword evidence="4" id="KW-1185">Reference proteome</keyword>
<dbReference type="EMBL" id="BJHW01000002">
    <property type="protein sequence ID" value="GDY58794.1"/>
    <property type="molecule type" value="Genomic_DNA"/>
</dbReference>
<protein>
    <recommendedName>
        <fullName evidence="5">Transmembrane protein</fullName>
    </recommendedName>
</protein>
<accession>A0A4D4LEN4</accession>
<comment type="caution">
    <text evidence="3">The sequence shown here is derived from an EMBL/GenBank/DDBJ whole genome shotgun (WGS) entry which is preliminary data.</text>
</comment>
<evidence type="ECO:0000256" key="1">
    <source>
        <dbReference type="SAM" id="MobiDB-lite"/>
    </source>
</evidence>
<feature type="compositionally biased region" description="Gly residues" evidence="1">
    <location>
        <begin position="155"/>
        <end position="164"/>
    </location>
</feature>
<feature type="transmembrane region" description="Helical" evidence="2">
    <location>
        <begin position="97"/>
        <end position="119"/>
    </location>
</feature>
<evidence type="ECO:0000313" key="4">
    <source>
        <dbReference type="Proteomes" id="UP000301309"/>
    </source>
</evidence>